<evidence type="ECO:0000313" key="3">
    <source>
        <dbReference type="Proteomes" id="UP001518990"/>
    </source>
</evidence>
<sequence>MSGSFLGRWSRRKRGLEQEQEPQPAEPAPAVSVEAGPVEAGPAETEPEFDPATLPPLESLDRGGDLSPFLHPKVPALLRRAAMRRVWASDPGIRDFTGPADYAWDYNAPDGVPGFALDLGKADLRKLLAQAVGDREPEPEPEPGSEAGEAPAAPRLEMAEEQTPPPLTEAPLPEDPVRLSEAPTEAPAGLPAEAASPEPEEAPRRRHGGAMPRPG</sequence>
<dbReference type="Pfam" id="PF11748">
    <property type="entry name" value="DUF3306"/>
    <property type="match status" value="1"/>
</dbReference>
<feature type="region of interest" description="Disordered" evidence="1">
    <location>
        <begin position="128"/>
        <end position="215"/>
    </location>
</feature>
<dbReference type="RefSeq" id="WP_207447137.1">
    <property type="nucleotide sequence ID" value="NZ_CP061091.1"/>
</dbReference>
<proteinExistence type="predicted"/>
<evidence type="ECO:0000313" key="2">
    <source>
        <dbReference type="EMBL" id="MBO1075112.1"/>
    </source>
</evidence>
<name>A0ABS3KCC2_9PROT</name>
<dbReference type="Proteomes" id="UP001518990">
    <property type="component" value="Unassembled WGS sequence"/>
</dbReference>
<keyword evidence="3" id="KW-1185">Reference proteome</keyword>
<gene>
    <name evidence="2" type="ORF">IAI60_10880</name>
</gene>
<feature type="compositionally biased region" description="Low complexity" evidence="1">
    <location>
        <begin position="181"/>
        <end position="197"/>
    </location>
</feature>
<reference evidence="2 3" key="1">
    <citation type="submission" date="2020-09" db="EMBL/GenBank/DDBJ databases">
        <title>Roseomonas.</title>
        <authorList>
            <person name="Zhu W."/>
        </authorList>
    </citation>
    <scope>NUCLEOTIDE SEQUENCE [LARGE SCALE GENOMIC DNA]</scope>
    <source>
        <strain evidence="2 3">1311</strain>
    </source>
</reference>
<protein>
    <submittedName>
        <fullName evidence="2">DUF3306 domain-containing protein</fullName>
    </submittedName>
</protein>
<feature type="compositionally biased region" description="Low complexity" evidence="1">
    <location>
        <begin position="28"/>
        <end position="40"/>
    </location>
</feature>
<organism evidence="2 3">
    <name type="scientific">Roseomonas marmotae</name>
    <dbReference type="NCBI Taxonomy" id="2768161"/>
    <lineage>
        <taxon>Bacteria</taxon>
        <taxon>Pseudomonadati</taxon>
        <taxon>Pseudomonadota</taxon>
        <taxon>Alphaproteobacteria</taxon>
        <taxon>Acetobacterales</taxon>
        <taxon>Roseomonadaceae</taxon>
        <taxon>Roseomonas</taxon>
    </lineage>
</organism>
<evidence type="ECO:0000256" key="1">
    <source>
        <dbReference type="SAM" id="MobiDB-lite"/>
    </source>
</evidence>
<feature type="compositionally biased region" description="Low complexity" evidence="1">
    <location>
        <begin position="144"/>
        <end position="154"/>
    </location>
</feature>
<dbReference type="InterPro" id="IPR021735">
    <property type="entry name" value="DUF3306"/>
</dbReference>
<comment type="caution">
    <text evidence="2">The sequence shown here is derived from an EMBL/GenBank/DDBJ whole genome shotgun (WGS) entry which is preliminary data.</text>
</comment>
<feature type="region of interest" description="Disordered" evidence="1">
    <location>
        <begin position="1"/>
        <end position="66"/>
    </location>
</feature>
<accession>A0ABS3KCC2</accession>
<dbReference type="EMBL" id="JACTNF010000010">
    <property type="protein sequence ID" value="MBO1075112.1"/>
    <property type="molecule type" value="Genomic_DNA"/>
</dbReference>